<sequence>MKTQKMKKSTISTLLSVVGLLIFIVVLTSFENKRNIVSDEITTVEFSEDLTGSWVCGGTSSGCGDTRERSRTEKSCQKHWSCLWLCEKKYVVTTKEKKYCGTGFPNCEGGNAHKWEETSSSGRWVKCN</sequence>
<dbReference type="AlphaFoldDB" id="A0A023BRA7"/>
<keyword evidence="3" id="KW-1185">Reference proteome</keyword>
<keyword evidence="1" id="KW-0472">Membrane</keyword>
<dbReference type="RefSeq" id="WP_034244730.1">
    <property type="nucleotide sequence ID" value="NZ_AQRA01000008.1"/>
</dbReference>
<evidence type="ECO:0000313" key="3">
    <source>
        <dbReference type="Proteomes" id="UP000023541"/>
    </source>
</evidence>
<organism evidence="2 3">
    <name type="scientific">Aquimarina atlantica</name>
    <dbReference type="NCBI Taxonomy" id="1317122"/>
    <lineage>
        <taxon>Bacteria</taxon>
        <taxon>Pseudomonadati</taxon>
        <taxon>Bacteroidota</taxon>
        <taxon>Flavobacteriia</taxon>
        <taxon>Flavobacteriales</taxon>
        <taxon>Flavobacteriaceae</taxon>
        <taxon>Aquimarina</taxon>
    </lineage>
</organism>
<proteinExistence type="predicted"/>
<dbReference type="EMBL" id="AQRA01000008">
    <property type="protein sequence ID" value="EZH72313.1"/>
    <property type="molecule type" value="Genomic_DNA"/>
</dbReference>
<dbReference type="OrthoDB" id="9840744at2"/>
<name>A0A023BRA7_9FLAO</name>
<gene>
    <name evidence="2" type="ORF">ATO12_22950</name>
</gene>
<dbReference type="eggNOG" id="ENOG503128S">
    <property type="taxonomic scope" value="Bacteria"/>
</dbReference>
<accession>A0A023BRA7</accession>
<dbReference type="Proteomes" id="UP000023541">
    <property type="component" value="Unassembled WGS sequence"/>
</dbReference>
<keyword evidence="1" id="KW-0812">Transmembrane</keyword>
<feature type="transmembrane region" description="Helical" evidence="1">
    <location>
        <begin position="12"/>
        <end position="30"/>
    </location>
</feature>
<evidence type="ECO:0000256" key="1">
    <source>
        <dbReference type="SAM" id="Phobius"/>
    </source>
</evidence>
<protein>
    <submittedName>
        <fullName evidence="2">Uncharacterized protein</fullName>
    </submittedName>
</protein>
<comment type="caution">
    <text evidence="2">The sequence shown here is derived from an EMBL/GenBank/DDBJ whole genome shotgun (WGS) entry which is preliminary data.</text>
</comment>
<reference evidence="2 3" key="1">
    <citation type="submission" date="2014-04" db="EMBL/GenBank/DDBJ databases">
        <title>Aquimarina sp. 22II-S11-z7 Genome Sequencing.</title>
        <authorList>
            <person name="Lai Q."/>
        </authorList>
    </citation>
    <scope>NUCLEOTIDE SEQUENCE [LARGE SCALE GENOMIC DNA]</scope>
    <source>
        <strain evidence="2 3">22II-S11-z7</strain>
    </source>
</reference>
<keyword evidence="1" id="KW-1133">Transmembrane helix</keyword>
<evidence type="ECO:0000313" key="2">
    <source>
        <dbReference type="EMBL" id="EZH72313.1"/>
    </source>
</evidence>